<organism evidence="3 4">
    <name type="scientific">Ornithinimicrobium faecis</name>
    <dbReference type="NCBI Taxonomy" id="2934158"/>
    <lineage>
        <taxon>Bacteria</taxon>
        <taxon>Bacillati</taxon>
        <taxon>Actinomycetota</taxon>
        <taxon>Actinomycetes</taxon>
        <taxon>Micrococcales</taxon>
        <taxon>Ornithinimicrobiaceae</taxon>
        <taxon>Ornithinimicrobium</taxon>
    </lineage>
</organism>
<evidence type="ECO:0000313" key="3">
    <source>
        <dbReference type="EMBL" id="USQ78892.1"/>
    </source>
</evidence>
<dbReference type="SUPFAM" id="SSF117916">
    <property type="entry name" value="Fe-S cluster assembly (FSCA) domain-like"/>
    <property type="match status" value="1"/>
</dbReference>
<evidence type="ECO:0000259" key="2">
    <source>
        <dbReference type="Pfam" id="PF23451"/>
    </source>
</evidence>
<dbReference type="RefSeq" id="WP_252591696.1">
    <property type="nucleotide sequence ID" value="NZ_CP099489.1"/>
</dbReference>
<dbReference type="EMBL" id="CP099489">
    <property type="protein sequence ID" value="USQ78892.1"/>
    <property type="molecule type" value="Genomic_DNA"/>
</dbReference>
<feature type="domain" description="MIP18 family-like" evidence="1">
    <location>
        <begin position="7"/>
        <end position="67"/>
    </location>
</feature>
<dbReference type="InterPro" id="IPR002744">
    <property type="entry name" value="MIP18-like"/>
</dbReference>
<dbReference type="NCBIfam" id="TIGR02159">
    <property type="entry name" value="PA_CoA_Oxy4"/>
    <property type="match status" value="1"/>
</dbReference>
<feature type="domain" description="PaaD zinc beta ribbon" evidence="2">
    <location>
        <begin position="120"/>
        <end position="162"/>
    </location>
</feature>
<sequence length="164" mass="17597">MTVVTGIEAAIRDIPDPEIPVISIDDLGIVRDITVEDGTVHVTITPTYSGCPAVQAITDHIKHTVRAHGLVPDVVTTLSPAWTTDWMSEQGRESLRRFGIAPPSGSGPARPSGPVVVDLSVRQVVCPSCGSADTEELSRFGSTACKALRRCRSCREPFEEFKAT</sequence>
<reference evidence="3" key="1">
    <citation type="submission" date="2022-06" db="EMBL/GenBank/DDBJ databases">
        <title>Ornithinimicrobium HY1793.</title>
        <authorList>
            <person name="Huang Y."/>
        </authorList>
    </citation>
    <scope>NUCLEOTIDE SEQUENCE</scope>
    <source>
        <strain evidence="3">HY1793</strain>
    </source>
</reference>
<dbReference type="PANTHER" id="PTHR42831:SF3">
    <property type="entry name" value="1,2-PHENYLACETYL-COA EPOXIDASE, SUBUNIT D-RELATED"/>
    <property type="match status" value="1"/>
</dbReference>
<gene>
    <name evidence="3" type="primary">paaJ</name>
    <name evidence="3" type="ORF">NF556_14835</name>
</gene>
<dbReference type="InterPro" id="IPR034904">
    <property type="entry name" value="FSCA_dom_sf"/>
</dbReference>
<evidence type="ECO:0000313" key="4">
    <source>
        <dbReference type="Proteomes" id="UP001056455"/>
    </source>
</evidence>
<dbReference type="Gene3D" id="3.30.300.130">
    <property type="entry name" value="Fe-S cluster assembly (FSCA)"/>
    <property type="match status" value="1"/>
</dbReference>
<dbReference type="InterPro" id="IPR056572">
    <property type="entry name" value="Zn_ribbon_PaaD"/>
</dbReference>
<keyword evidence="4" id="KW-1185">Reference proteome</keyword>
<dbReference type="Proteomes" id="UP001056455">
    <property type="component" value="Chromosome"/>
</dbReference>
<proteinExistence type="predicted"/>
<protein>
    <submittedName>
        <fullName evidence="3">Phenylacetate-CoA oxygenase subunit PaaJ</fullName>
    </submittedName>
</protein>
<dbReference type="Pfam" id="PF01883">
    <property type="entry name" value="FeS_assembly_P"/>
    <property type="match status" value="1"/>
</dbReference>
<accession>A0ABY4YQ35</accession>
<dbReference type="PANTHER" id="PTHR42831">
    <property type="entry name" value="FE-S PROTEIN MATURATION AUXILIARY FACTOR YITW"/>
    <property type="match status" value="1"/>
</dbReference>
<dbReference type="Pfam" id="PF23451">
    <property type="entry name" value="Zn_ribbon_PaaD"/>
    <property type="match status" value="1"/>
</dbReference>
<name>A0ABY4YQ35_9MICO</name>
<dbReference type="InterPro" id="IPR011883">
    <property type="entry name" value="PaaD-like"/>
</dbReference>
<dbReference type="InterPro" id="IPR052339">
    <property type="entry name" value="Fe-S_Maturation_MIP18"/>
</dbReference>
<evidence type="ECO:0000259" key="1">
    <source>
        <dbReference type="Pfam" id="PF01883"/>
    </source>
</evidence>